<feature type="domain" description="D-isomer specific 2-hydroxyacid dehydrogenase catalytic" evidence="8">
    <location>
        <begin position="52"/>
        <end position="327"/>
    </location>
</feature>
<evidence type="ECO:0000259" key="9">
    <source>
        <dbReference type="Pfam" id="PF02826"/>
    </source>
</evidence>
<keyword evidence="3 7" id="KW-0560">Oxidoreductase</keyword>
<evidence type="ECO:0000313" key="10">
    <source>
        <dbReference type="EMBL" id="KAL3743150.1"/>
    </source>
</evidence>
<keyword evidence="5" id="KW-0601">Photorespiration</keyword>
<dbReference type="AlphaFoldDB" id="A0ABD3KTT4"/>
<evidence type="ECO:0000313" key="11">
    <source>
        <dbReference type="Proteomes" id="UP001634007"/>
    </source>
</evidence>
<reference evidence="10 11" key="1">
    <citation type="submission" date="2024-11" db="EMBL/GenBank/DDBJ databases">
        <title>Chromosome-level genome assembly of Eucalyptus globulus Labill. provides insights into its genome evolution.</title>
        <authorList>
            <person name="Li X."/>
        </authorList>
    </citation>
    <scope>NUCLEOTIDE SEQUENCE [LARGE SCALE GENOMIC DNA]</scope>
    <source>
        <strain evidence="10">CL2024</strain>
        <tissue evidence="10">Fresh tender leaves</tissue>
    </source>
</reference>
<dbReference type="CDD" id="cd12156">
    <property type="entry name" value="HPPR"/>
    <property type="match status" value="1"/>
</dbReference>
<organism evidence="10 11">
    <name type="scientific">Eucalyptus globulus</name>
    <name type="common">Tasmanian blue gum</name>
    <dbReference type="NCBI Taxonomy" id="34317"/>
    <lineage>
        <taxon>Eukaryota</taxon>
        <taxon>Viridiplantae</taxon>
        <taxon>Streptophyta</taxon>
        <taxon>Embryophyta</taxon>
        <taxon>Tracheophyta</taxon>
        <taxon>Spermatophyta</taxon>
        <taxon>Magnoliopsida</taxon>
        <taxon>eudicotyledons</taxon>
        <taxon>Gunneridae</taxon>
        <taxon>Pentapetalae</taxon>
        <taxon>rosids</taxon>
        <taxon>malvids</taxon>
        <taxon>Myrtales</taxon>
        <taxon>Myrtaceae</taxon>
        <taxon>Myrtoideae</taxon>
        <taxon>Eucalypteae</taxon>
        <taxon>Eucalyptus</taxon>
    </lineage>
</organism>
<dbReference type="PANTHER" id="PTHR10996:SF268">
    <property type="entry name" value="GLYOXYLATE_HYDROXYPYRUVATE REDUCTASE HPR3"/>
    <property type="match status" value="1"/>
</dbReference>
<dbReference type="InterPro" id="IPR036291">
    <property type="entry name" value="NAD(P)-bd_dom_sf"/>
</dbReference>
<evidence type="ECO:0000259" key="8">
    <source>
        <dbReference type="Pfam" id="PF00389"/>
    </source>
</evidence>
<comment type="caution">
    <text evidence="10">The sequence shown here is derived from an EMBL/GenBank/DDBJ whole genome shotgun (WGS) entry which is preliminary data.</text>
</comment>
<evidence type="ECO:0000256" key="4">
    <source>
        <dbReference type="ARBA" id="ARBA00023027"/>
    </source>
</evidence>
<dbReference type="Proteomes" id="UP001634007">
    <property type="component" value="Unassembled WGS sequence"/>
</dbReference>
<gene>
    <name evidence="10" type="ORF">ACJRO7_018448</name>
</gene>
<keyword evidence="4" id="KW-0520">NAD</keyword>
<evidence type="ECO:0000256" key="7">
    <source>
        <dbReference type="RuleBase" id="RU003719"/>
    </source>
</evidence>
<dbReference type="GO" id="GO:0009854">
    <property type="term" value="P:oxidative photosynthetic carbon pathway"/>
    <property type="evidence" value="ECO:0007669"/>
    <property type="project" value="UniProtKB-KW"/>
</dbReference>
<evidence type="ECO:0000256" key="5">
    <source>
        <dbReference type="ARBA" id="ARBA00023238"/>
    </source>
</evidence>
<dbReference type="Pfam" id="PF02826">
    <property type="entry name" value="2-Hacid_dh_C"/>
    <property type="match status" value="1"/>
</dbReference>
<evidence type="ECO:0000256" key="3">
    <source>
        <dbReference type="ARBA" id="ARBA00023002"/>
    </source>
</evidence>
<sequence>MSSQPEPGAEPGSGRPDVLVHRLPSFALPFLALLRDHFTVLDPRTDSPDEPAHAFLARRAGRTRALVCVGPTPLPADTLRLLPSLRLVVATSAGVDKIDLRECRRRGIAVTNSGAAFAEDVADYAVALLLDVLRRMSASDRYLREGLWLKNGDYPLGFKLGGKRVGIVGLGNIGSQVAKRLQPFSCDIAYNSRSKKPSFPFPYYTSVRDLAANSDVLILCCALTEETRHVIDREVMTVLGDRGVIINVGRGGLIDEKELVQFLVRGELGGAGLDVFEDEPNVPKELFSLDNVVLSPHSAVITPESFEALGELTMSNLKAFFSGQPLSCLVQGE</sequence>
<keyword evidence="1" id="KW-0323">Glycolate pathway</keyword>
<dbReference type="InterPro" id="IPR006140">
    <property type="entry name" value="D-isomer_DH_NAD-bd"/>
</dbReference>
<dbReference type="GO" id="GO:0030267">
    <property type="term" value="F:glyoxylate reductase (NADPH) activity"/>
    <property type="evidence" value="ECO:0007669"/>
    <property type="project" value="UniProtKB-ARBA"/>
</dbReference>
<dbReference type="SUPFAM" id="SSF51735">
    <property type="entry name" value="NAD(P)-binding Rossmann-fold domains"/>
    <property type="match status" value="1"/>
</dbReference>
<dbReference type="Gene3D" id="3.40.50.720">
    <property type="entry name" value="NAD(P)-binding Rossmann-like Domain"/>
    <property type="match status" value="2"/>
</dbReference>
<proteinExistence type="inferred from homology"/>
<name>A0ABD3KTT4_EUCGL</name>
<accession>A0ABD3KTT4</accession>
<comment type="similarity">
    <text evidence="6">Belongs to the D-isomer specific 2-hydroxyacid dehydrogenase family. GyaR subfamily.</text>
</comment>
<dbReference type="Pfam" id="PF00389">
    <property type="entry name" value="2-Hacid_dh"/>
    <property type="match status" value="1"/>
</dbReference>
<protein>
    <submittedName>
        <fullName evidence="10">Uncharacterized protein</fullName>
    </submittedName>
</protein>
<evidence type="ECO:0000256" key="2">
    <source>
        <dbReference type="ARBA" id="ARBA00022857"/>
    </source>
</evidence>
<evidence type="ECO:0000256" key="1">
    <source>
        <dbReference type="ARBA" id="ARBA00022594"/>
    </source>
</evidence>
<dbReference type="PANTHER" id="PTHR10996">
    <property type="entry name" value="2-HYDROXYACID DEHYDROGENASE-RELATED"/>
    <property type="match status" value="1"/>
</dbReference>
<evidence type="ECO:0000256" key="6">
    <source>
        <dbReference type="ARBA" id="ARBA00061400"/>
    </source>
</evidence>
<dbReference type="FunFam" id="3.40.50.720:FF:000213">
    <property type="entry name" value="Putative 2-hydroxyacid dehydrogenase"/>
    <property type="match status" value="1"/>
</dbReference>
<dbReference type="EMBL" id="JBJKBG010000004">
    <property type="protein sequence ID" value="KAL3743150.1"/>
    <property type="molecule type" value="Genomic_DNA"/>
</dbReference>
<feature type="domain" description="D-isomer specific 2-hydroxyacid dehydrogenase NAD-binding" evidence="9">
    <location>
        <begin position="126"/>
        <end position="299"/>
    </location>
</feature>
<dbReference type="SUPFAM" id="SSF52283">
    <property type="entry name" value="Formate/glycerate dehydrogenase catalytic domain-like"/>
    <property type="match status" value="1"/>
</dbReference>
<keyword evidence="2" id="KW-0521">NADP</keyword>
<dbReference type="InterPro" id="IPR006139">
    <property type="entry name" value="D-isomer_2_OHA_DH_cat_dom"/>
</dbReference>
<keyword evidence="11" id="KW-1185">Reference proteome</keyword>
<dbReference type="InterPro" id="IPR050223">
    <property type="entry name" value="D-isomer_2-hydroxyacid_DH"/>
</dbReference>
<dbReference type="GO" id="GO:0016618">
    <property type="term" value="F:hydroxypyruvate reductase [NAD(P)H] activity"/>
    <property type="evidence" value="ECO:0007669"/>
    <property type="project" value="UniProtKB-ARBA"/>
</dbReference>